<feature type="coiled-coil region" evidence="2">
    <location>
        <begin position="84"/>
        <end position="170"/>
    </location>
</feature>
<dbReference type="Gene3D" id="1.10.287.470">
    <property type="entry name" value="Helix hairpin bin"/>
    <property type="match status" value="1"/>
</dbReference>
<gene>
    <name evidence="4" type="ORF">GCM10009104_07840</name>
</gene>
<comment type="caution">
    <text evidence="4">The sequence shown here is derived from an EMBL/GenBank/DDBJ whole genome shotgun (WGS) entry which is preliminary data.</text>
</comment>
<evidence type="ECO:0000259" key="3">
    <source>
        <dbReference type="Pfam" id="PF25917"/>
    </source>
</evidence>
<protein>
    <submittedName>
        <fullName evidence="4">HlyD family secretion protein</fullName>
    </submittedName>
</protein>
<dbReference type="Pfam" id="PF25917">
    <property type="entry name" value="BSH_RND"/>
    <property type="match status" value="1"/>
</dbReference>
<evidence type="ECO:0000313" key="4">
    <source>
        <dbReference type="EMBL" id="GAA0684824.1"/>
    </source>
</evidence>
<dbReference type="PANTHER" id="PTHR30367:SF6">
    <property type="entry name" value="SECRETION PROTEIN-RELATED"/>
    <property type="match status" value="1"/>
</dbReference>
<dbReference type="InterPro" id="IPR058625">
    <property type="entry name" value="MdtA-like_BSH"/>
</dbReference>
<reference evidence="4 5" key="1">
    <citation type="journal article" date="2019" name="Int. J. Syst. Evol. Microbiol.">
        <title>The Global Catalogue of Microorganisms (GCM) 10K type strain sequencing project: providing services to taxonomists for standard genome sequencing and annotation.</title>
        <authorList>
            <consortium name="The Broad Institute Genomics Platform"/>
            <consortium name="The Broad Institute Genome Sequencing Center for Infectious Disease"/>
            <person name="Wu L."/>
            <person name="Ma J."/>
        </authorList>
    </citation>
    <scope>NUCLEOTIDE SEQUENCE [LARGE SCALE GENOMIC DNA]</scope>
    <source>
        <strain evidence="4 5">JCM 15134</strain>
    </source>
</reference>
<keyword evidence="2" id="KW-0175">Coiled coil</keyword>
<comment type="similarity">
    <text evidence="1">Belongs to the membrane fusion protein (MFP) (TC 8.A.1) family.</text>
</comment>
<dbReference type="EMBL" id="BAAAET010000001">
    <property type="protein sequence ID" value="GAA0684824.1"/>
    <property type="molecule type" value="Genomic_DNA"/>
</dbReference>
<dbReference type="Gene3D" id="2.40.30.170">
    <property type="match status" value="1"/>
</dbReference>
<accession>A0ABN1I357</accession>
<dbReference type="RefSeq" id="WP_343802596.1">
    <property type="nucleotide sequence ID" value="NZ_BAAAET010000001.1"/>
</dbReference>
<evidence type="ECO:0000256" key="2">
    <source>
        <dbReference type="SAM" id="Coils"/>
    </source>
</evidence>
<keyword evidence="5" id="KW-1185">Reference proteome</keyword>
<dbReference type="PANTHER" id="PTHR30367">
    <property type="entry name" value="P-HYDROXYBENZOIC ACID EFFLUX PUMP SUBUNIT AAEA-RELATED"/>
    <property type="match status" value="1"/>
</dbReference>
<feature type="domain" description="Multidrug resistance protein MdtA-like barrel-sandwich hybrid" evidence="3">
    <location>
        <begin position="44"/>
        <end position="229"/>
    </location>
</feature>
<dbReference type="Gene3D" id="2.40.50.100">
    <property type="match status" value="1"/>
</dbReference>
<proteinExistence type="inferred from homology"/>
<dbReference type="Proteomes" id="UP001499915">
    <property type="component" value="Unassembled WGS sequence"/>
</dbReference>
<sequence length="353" mass="38876">MTPDQSFARWVRLSLVAFVVAFVYFLAADLWMPLTPQSRVLHPVVGVAPRISGQVTEVHVNNNQHVEAGELLFVIDQRPFALAVEQAELALQAVRQQNAQLDAAVKAAEARVTAARATAVELERESKRLEILKRSHSVSEQQYEQIHARLVSAKATLDSATAEVAKLEVQRGRRDDSNVRESQARNALEQARLNLAYTEVRAESAGVISNLQVREGTYAKAGNGLAALVADEADIVADFREKSLSYLRPGDEASIVFDAYPGQVFKAHFVARDAGTQEGQLLADGRLAAPEVTDRWVRNAQRQRVHLELDGTHEPLALPTGARATVQLFPVQGLAQWLGALQIHAISLMHYIY</sequence>
<evidence type="ECO:0000313" key="5">
    <source>
        <dbReference type="Proteomes" id="UP001499915"/>
    </source>
</evidence>
<organism evidence="4 5">
    <name type="scientific">Marinobacterium maritimum</name>
    <dbReference type="NCBI Taxonomy" id="500162"/>
    <lineage>
        <taxon>Bacteria</taxon>
        <taxon>Pseudomonadati</taxon>
        <taxon>Pseudomonadota</taxon>
        <taxon>Gammaproteobacteria</taxon>
        <taxon>Oceanospirillales</taxon>
        <taxon>Oceanospirillaceae</taxon>
        <taxon>Marinobacterium</taxon>
    </lineage>
</organism>
<dbReference type="InterPro" id="IPR050393">
    <property type="entry name" value="MFP_Efflux_Pump"/>
</dbReference>
<name>A0ABN1I357_9GAMM</name>
<evidence type="ECO:0000256" key="1">
    <source>
        <dbReference type="ARBA" id="ARBA00009477"/>
    </source>
</evidence>
<dbReference type="SUPFAM" id="SSF111369">
    <property type="entry name" value="HlyD-like secretion proteins"/>
    <property type="match status" value="2"/>
</dbReference>